<feature type="transmembrane region" description="Helical" evidence="6">
    <location>
        <begin position="36"/>
        <end position="54"/>
    </location>
</feature>
<keyword evidence="3 6" id="KW-0812">Transmembrane</keyword>
<organism evidence="8 9">
    <name type="scientific">Phyllobacterium trifolii</name>
    <dbReference type="NCBI Taxonomy" id="300193"/>
    <lineage>
        <taxon>Bacteria</taxon>
        <taxon>Pseudomonadati</taxon>
        <taxon>Pseudomonadota</taxon>
        <taxon>Alphaproteobacteria</taxon>
        <taxon>Hyphomicrobiales</taxon>
        <taxon>Phyllobacteriaceae</taxon>
        <taxon>Phyllobacterium</taxon>
    </lineage>
</organism>
<feature type="transmembrane region" description="Helical" evidence="6">
    <location>
        <begin position="148"/>
        <end position="171"/>
    </location>
</feature>
<dbReference type="EMBL" id="JACHXN010000011">
    <property type="protein sequence ID" value="MBB3147126.1"/>
    <property type="molecule type" value="Genomic_DNA"/>
</dbReference>
<proteinExistence type="predicted"/>
<feature type="transmembrane region" description="Helical" evidence="6">
    <location>
        <begin position="183"/>
        <end position="201"/>
    </location>
</feature>
<dbReference type="Gene3D" id="3.40.720.10">
    <property type="entry name" value="Alkaline Phosphatase, subunit A"/>
    <property type="match status" value="1"/>
</dbReference>
<evidence type="ECO:0000256" key="1">
    <source>
        <dbReference type="ARBA" id="ARBA00004651"/>
    </source>
</evidence>
<keyword evidence="5 6" id="KW-0472">Membrane</keyword>
<dbReference type="InterPro" id="IPR017850">
    <property type="entry name" value="Alkaline_phosphatase_core_sf"/>
</dbReference>
<evidence type="ECO:0000256" key="5">
    <source>
        <dbReference type="ARBA" id="ARBA00023136"/>
    </source>
</evidence>
<evidence type="ECO:0000256" key="2">
    <source>
        <dbReference type="ARBA" id="ARBA00022475"/>
    </source>
</evidence>
<dbReference type="GO" id="GO:0016740">
    <property type="term" value="F:transferase activity"/>
    <property type="evidence" value="ECO:0007669"/>
    <property type="project" value="UniProtKB-KW"/>
</dbReference>
<keyword evidence="4 6" id="KW-1133">Transmembrane helix</keyword>
<dbReference type="RefSeq" id="WP_183663273.1">
    <property type="nucleotide sequence ID" value="NZ_JACHXN010000011.1"/>
</dbReference>
<dbReference type="InterPro" id="IPR000917">
    <property type="entry name" value="Sulfatase_N"/>
</dbReference>
<name>A0A839U7M0_9HYPH</name>
<dbReference type="PANTHER" id="PTHR47371">
    <property type="entry name" value="LIPOTEICHOIC ACID SYNTHASE"/>
    <property type="match status" value="1"/>
</dbReference>
<dbReference type="PANTHER" id="PTHR47371:SF3">
    <property type="entry name" value="PHOSPHOGLYCEROL TRANSFERASE I"/>
    <property type="match status" value="1"/>
</dbReference>
<keyword evidence="2" id="KW-1003">Cell membrane</keyword>
<evidence type="ECO:0000313" key="9">
    <source>
        <dbReference type="Proteomes" id="UP000554520"/>
    </source>
</evidence>
<dbReference type="GO" id="GO:0005886">
    <property type="term" value="C:plasma membrane"/>
    <property type="evidence" value="ECO:0007669"/>
    <property type="project" value="UniProtKB-SubCell"/>
</dbReference>
<dbReference type="Proteomes" id="UP000554520">
    <property type="component" value="Unassembled WGS sequence"/>
</dbReference>
<comment type="caution">
    <text evidence="8">The sequence shown here is derived from an EMBL/GenBank/DDBJ whole genome shotgun (WGS) entry which is preliminary data.</text>
</comment>
<protein>
    <submittedName>
        <fullName evidence="8">Phosphoglycerol transferase MdoB-like AlkP superfamily enzyme</fullName>
    </submittedName>
</protein>
<keyword evidence="9" id="KW-1185">Reference proteome</keyword>
<evidence type="ECO:0000256" key="6">
    <source>
        <dbReference type="SAM" id="Phobius"/>
    </source>
</evidence>
<evidence type="ECO:0000313" key="8">
    <source>
        <dbReference type="EMBL" id="MBB3147126.1"/>
    </source>
</evidence>
<comment type="subcellular location">
    <subcellularLocation>
        <location evidence="1">Cell membrane</location>
        <topology evidence="1">Multi-pass membrane protein</topology>
    </subcellularLocation>
</comment>
<dbReference type="InterPro" id="IPR050448">
    <property type="entry name" value="OpgB/LTA_synthase_biosynth"/>
</dbReference>
<dbReference type="AlphaFoldDB" id="A0A839U7M0"/>
<gene>
    <name evidence="8" type="ORF">FHS21_003542</name>
</gene>
<evidence type="ECO:0000256" key="4">
    <source>
        <dbReference type="ARBA" id="ARBA00022989"/>
    </source>
</evidence>
<sequence length="638" mass="72191">MVRQIEQVELETESAWQADAAATQPSIFAIYLRHTGYVIAVCVLSTVLVFAIELVSRGSVSETVLFFQELYRPAWTTVGFYALVMIAFDALLGRSHNGLLVVAPCVLLFTWIGRQKALYLGDPLYPTDFLYSRQIVDLLPLLVRERPWSAAGIVAIAILVSAGLVLAWRFWRQHAFRLNGRGRLWRLAVAIPALVFFVSIMDYNNFSWARDRLRVQPIMWDQKENYAHNGFTMAFALNLPMADLSVPQGYSSEAITAISVPATAMESREKPDIIMVMSESFWDPTRLRGVNFNRDPLPTVRARQSGSVFSPEFGGMTANVEFEALTGFSNAFLPYGSIPYQQYVRHPLPSLATFLKSKGYATKAIHPYHEWFWNRRNVYQAFGFDAFRSEENLPKLASRGPLVSDAALMEEVIREADETKGPFFFFTVTLQGHGPYEPYRYKDPSIDVATETGVAEREAIRTYSEGVADADRGLKRLMDWASKRKRQTILVFFGDHLPPLGDAYISTGYMKGRVADRRAPLDEMLKQHETPLVVWSNQTGTDHGIGTVSPAFLPLHVLELAGLSHPYYTGFLGAIRDRYKIIDRHLLLSTDDMSNPDWMEKPGTDPLINNFRLLQYDMMFGNRAGQDKFFPELNVHGS</sequence>
<accession>A0A839U7M0</accession>
<dbReference type="CDD" id="cd16015">
    <property type="entry name" value="LTA_synthase"/>
    <property type="match status" value="1"/>
</dbReference>
<dbReference type="Pfam" id="PF00884">
    <property type="entry name" value="Sulfatase"/>
    <property type="match status" value="1"/>
</dbReference>
<feature type="transmembrane region" description="Helical" evidence="6">
    <location>
        <begin position="99"/>
        <end position="117"/>
    </location>
</feature>
<dbReference type="SUPFAM" id="SSF53649">
    <property type="entry name" value="Alkaline phosphatase-like"/>
    <property type="match status" value="1"/>
</dbReference>
<feature type="transmembrane region" description="Helical" evidence="6">
    <location>
        <begin position="74"/>
        <end position="92"/>
    </location>
</feature>
<reference evidence="8 9" key="1">
    <citation type="submission" date="2020-08" db="EMBL/GenBank/DDBJ databases">
        <title>Genomic Encyclopedia of Type Strains, Phase III (KMG-III): the genomes of soil and plant-associated and newly described type strains.</title>
        <authorList>
            <person name="Whitman W."/>
        </authorList>
    </citation>
    <scope>NUCLEOTIDE SEQUENCE [LARGE SCALE GENOMIC DNA]</scope>
    <source>
        <strain evidence="8 9">CECT 7015</strain>
    </source>
</reference>
<evidence type="ECO:0000256" key="3">
    <source>
        <dbReference type="ARBA" id="ARBA00022692"/>
    </source>
</evidence>
<keyword evidence="8" id="KW-0808">Transferase</keyword>
<feature type="domain" description="Sulfatase N-terminal" evidence="7">
    <location>
        <begin position="271"/>
        <end position="562"/>
    </location>
</feature>
<evidence type="ECO:0000259" key="7">
    <source>
        <dbReference type="Pfam" id="PF00884"/>
    </source>
</evidence>